<gene>
    <name evidence="1" type="ORF">MHI_LOCUS868107</name>
</gene>
<evidence type="ECO:0000313" key="1">
    <source>
        <dbReference type="EMBL" id="CAD1479553.1"/>
    </source>
</evidence>
<dbReference type="EMBL" id="CAJDYZ010011484">
    <property type="protein sequence ID" value="CAD1479553.1"/>
    <property type="molecule type" value="Genomic_DNA"/>
</dbReference>
<feature type="non-terminal residue" evidence="1">
    <location>
        <position position="1"/>
    </location>
</feature>
<reference evidence="1" key="1">
    <citation type="submission" date="2020-07" db="EMBL/GenBank/DDBJ databases">
        <authorList>
            <person name="Nazaruddin N."/>
        </authorList>
    </citation>
    <scope>NUCLEOTIDE SEQUENCE</scope>
</reference>
<proteinExistence type="predicted"/>
<sequence>LKFRLSDGKVDSAEITIPGIKFLESAATEPPRDKINILNAFLFDRSFFQRIKIISALFSSSVSRASRWRDIFAGNYQVRGCSLLRNTGKARHEAGHVTHSVFCEFLKHNNATDARNAINPFSSLVLWIPEHVSVGLKKFKNGDFNLFDGTKSERSVCSYFKSLSERRKIVTNDGDYIILTL</sequence>
<keyword evidence="2" id="KW-1185">Reference proteome</keyword>
<evidence type="ECO:0000313" key="2">
    <source>
        <dbReference type="Proteomes" id="UP000752696"/>
    </source>
</evidence>
<protein>
    <submittedName>
        <fullName evidence="1">Uncharacterized protein</fullName>
    </submittedName>
</protein>
<name>A0A6V7HGZ4_9HYME</name>
<accession>A0A6V7HGZ4</accession>
<dbReference type="AlphaFoldDB" id="A0A6V7HGZ4"/>
<feature type="non-terminal residue" evidence="1">
    <location>
        <position position="181"/>
    </location>
</feature>
<organism evidence="1 2">
    <name type="scientific">Heterotrigona itama</name>
    <dbReference type="NCBI Taxonomy" id="395501"/>
    <lineage>
        <taxon>Eukaryota</taxon>
        <taxon>Metazoa</taxon>
        <taxon>Ecdysozoa</taxon>
        <taxon>Arthropoda</taxon>
        <taxon>Hexapoda</taxon>
        <taxon>Insecta</taxon>
        <taxon>Pterygota</taxon>
        <taxon>Neoptera</taxon>
        <taxon>Endopterygota</taxon>
        <taxon>Hymenoptera</taxon>
        <taxon>Apocrita</taxon>
        <taxon>Aculeata</taxon>
        <taxon>Apoidea</taxon>
        <taxon>Anthophila</taxon>
        <taxon>Apidae</taxon>
        <taxon>Heterotrigona</taxon>
    </lineage>
</organism>
<dbReference type="Proteomes" id="UP000752696">
    <property type="component" value="Unassembled WGS sequence"/>
</dbReference>
<comment type="caution">
    <text evidence="1">The sequence shown here is derived from an EMBL/GenBank/DDBJ whole genome shotgun (WGS) entry which is preliminary data.</text>
</comment>